<gene>
    <name evidence="3" type="ORF">N177_0640</name>
</gene>
<keyword evidence="1" id="KW-0812">Transmembrane</keyword>
<evidence type="ECO:0000256" key="1">
    <source>
        <dbReference type="SAM" id="Phobius"/>
    </source>
</evidence>
<dbReference type="RefSeq" id="WP_023430789.1">
    <property type="nucleotide sequence ID" value="NZ_AWXZ01000013.1"/>
</dbReference>
<evidence type="ECO:0000313" key="3">
    <source>
        <dbReference type="EMBL" id="ESR26856.1"/>
    </source>
</evidence>
<dbReference type="EMBL" id="AWXZ01000013">
    <property type="protein sequence ID" value="ESR26856.1"/>
    <property type="molecule type" value="Genomic_DNA"/>
</dbReference>
<comment type="caution">
    <text evidence="3">The sequence shown here is derived from an EMBL/GenBank/DDBJ whole genome shotgun (WGS) entry which is preliminary data.</text>
</comment>
<dbReference type="Pfam" id="PF07331">
    <property type="entry name" value="TctB"/>
    <property type="match status" value="1"/>
</dbReference>
<dbReference type="OrthoDB" id="8450071at2"/>
<protein>
    <recommendedName>
        <fullName evidence="2">DUF1468 domain-containing protein</fullName>
    </recommendedName>
</protein>
<feature type="transmembrane region" description="Helical" evidence="1">
    <location>
        <begin position="72"/>
        <end position="90"/>
    </location>
</feature>
<proteinExistence type="predicted"/>
<sequence length="146" mass="15750">MGKMNDETVPGLALLVLAAAVTWLSLDMGTGAAGATLKPNFFPLICAAGIAICGLVLFVRGVMKGEGRLPSLVDRRFAIVAGLLVVYYWWFQSIDFRVGAWVFALVTMLAFGIRSIRLLAAYPVILTAVLYFGFTDGFGVVLPSWN</sequence>
<accession>V4RLC4</accession>
<keyword evidence="4" id="KW-1185">Reference proteome</keyword>
<keyword evidence="1" id="KW-1133">Transmembrane helix</keyword>
<reference evidence="3 4" key="1">
    <citation type="journal article" date="2014" name="Genome Announc.">
        <title>Draft Genome Sequence of Lutibaculum baratangense Strain AMV1T, Isolated from a Mud Volcano in Andamans, India.</title>
        <authorList>
            <person name="Singh A."/>
            <person name="Sreenivas A."/>
            <person name="Sathyanarayana Reddy G."/>
            <person name="Pinnaka A.K."/>
            <person name="Shivaji S."/>
        </authorList>
    </citation>
    <scope>NUCLEOTIDE SEQUENCE [LARGE SCALE GENOMIC DNA]</scope>
    <source>
        <strain evidence="3 4">AMV1</strain>
    </source>
</reference>
<keyword evidence="1" id="KW-0472">Membrane</keyword>
<feature type="domain" description="DUF1468" evidence="2">
    <location>
        <begin position="11"/>
        <end position="143"/>
    </location>
</feature>
<dbReference type="Proteomes" id="UP000017819">
    <property type="component" value="Unassembled WGS sequence"/>
</dbReference>
<dbReference type="InterPro" id="IPR009936">
    <property type="entry name" value="DUF1468"/>
</dbReference>
<evidence type="ECO:0000259" key="2">
    <source>
        <dbReference type="Pfam" id="PF07331"/>
    </source>
</evidence>
<feature type="transmembrane region" description="Helical" evidence="1">
    <location>
        <begin position="96"/>
        <end position="113"/>
    </location>
</feature>
<dbReference type="STRING" id="631454.N177_0640"/>
<dbReference type="AlphaFoldDB" id="V4RLC4"/>
<organism evidence="3 4">
    <name type="scientific">Lutibaculum baratangense AMV1</name>
    <dbReference type="NCBI Taxonomy" id="631454"/>
    <lineage>
        <taxon>Bacteria</taxon>
        <taxon>Pseudomonadati</taxon>
        <taxon>Pseudomonadota</taxon>
        <taxon>Alphaproteobacteria</taxon>
        <taxon>Hyphomicrobiales</taxon>
        <taxon>Tepidamorphaceae</taxon>
        <taxon>Lutibaculum</taxon>
    </lineage>
</organism>
<feature type="transmembrane region" description="Helical" evidence="1">
    <location>
        <begin position="41"/>
        <end position="60"/>
    </location>
</feature>
<feature type="transmembrane region" description="Helical" evidence="1">
    <location>
        <begin position="120"/>
        <end position="142"/>
    </location>
</feature>
<name>V4RLC4_9HYPH</name>
<evidence type="ECO:0000313" key="4">
    <source>
        <dbReference type="Proteomes" id="UP000017819"/>
    </source>
</evidence>